<feature type="non-terminal residue" evidence="1">
    <location>
        <position position="129"/>
    </location>
</feature>
<evidence type="ECO:0000313" key="2">
    <source>
        <dbReference type="EMBL" id="CAF4323789.1"/>
    </source>
</evidence>
<protein>
    <submittedName>
        <fullName evidence="1">Uncharacterized protein</fullName>
    </submittedName>
</protein>
<sequence>QYISINGNIIKTEYKKDTNKKIDKNVEEIKKELVHLVDGVFYMSETDAPFELLNVPDNRLYRNVDDVLNYFHPNYKQLTNEEIPLDGLFSNQIDPVTYETYRPIKEYLQKYLHDIHIVRIGKSMENSDD</sequence>
<dbReference type="Pfam" id="PF07924">
    <property type="entry name" value="NuiA"/>
    <property type="match status" value="1"/>
</dbReference>
<dbReference type="AlphaFoldDB" id="A0A8S2FQD9"/>
<dbReference type="InterPro" id="IPR036587">
    <property type="entry name" value="NucleaseA_inhib-like_sf"/>
</dbReference>
<comment type="caution">
    <text evidence="1">The sequence shown here is derived from an EMBL/GenBank/DDBJ whole genome shotgun (WGS) entry which is preliminary data.</text>
</comment>
<organism evidence="1 3">
    <name type="scientific">Didymodactylos carnosus</name>
    <dbReference type="NCBI Taxonomy" id="1234261"/>
    <lineage>
        <taxon>Eukaryota</taxon>
        <taxon>Metazoa</taxon>
        <taxon>Spiralia</taxon>
        <taxon>Gnathifera</taxon>
        <taxon>Rotifera</taxon>
        <taxon>Eurotatoria</taxon>
        <taxon>Bdelloidea</taxon>
        <taxon>Philodinida</taxon>
        <taxon>Philodinidae</taxon>
        <taxon>Didymodactylos</taxon>
    </lineage>
</organism>
<evidence type="ECO:0000313" key="3">
    <source>
        <dbReference type="Proteomes" id="UP000677228"/>
    </source>
</evidence>
<name>A0A8S2FQD9_9BILA</name>
<dbReference type="Proteomes" id="UP000677228">
    <property type="component" value="Unassembled WGS sequence"/>
</dbReference>
<reference evidence="1" key="1">
    <citation type="submission" date="2021-02" db="EMBL/GenBank/DDBJ databases">
        <authorList>
            <person name="Nowell W R."/>
        </authorList>
    </citation>
    <scope>NUCLEOTIDE SEQUENCE</scope>
</reference>
<proteinExistence type="predicted"/>
<dbReference type="SUPFAM" id="SSF82602">
    <property type="entry name" value="Nuclease A inhibitor (NuiA)"/>
    <property type="match status" value="1"/>
</dbReference>
<dbReference type="InterPro" id="IPR012489">
    <property type="entry name" value="NucleaseA_inhib-like"/>
</dbReference>
<dbReference type="EMBL" id="CAJOBA010060433">
    <property type="protein sequence ID" value="CAF4323789.1"/>
    <property type="molecule type" value="Genomic_DNA"/>
</dbReference>
<dbReference type="Proteomes" id="UP000682733">
    <property type="component" value="Unassembled WGS sequence"/>
</dbReference>
<gene>
    <name evidence="1" type="ORF">OVA965_LOCUS38522</name>
    <name evidence="2" type="ORF">TMI583_LOCUS39713</name>
</gene>
<accession>A0A8S2FQD9</accession>
<evidence type="ECO:0000313" key="1">
    <source>
        <dbReference type="EMBL" id="CAF1536182.1"/>
    </source>
</evidence>
<dbReference type="Gene3D" id="3.40.1460.10">
    <property type="entry name" value="Nuclease A inhibitor-like"/>
    <property type="match status" value="1"/>
</dbReference>
<dbReference type="EMBL" id="CAJNOK010038154">
    <property type="protein sequence ID" value="CAF1536182.1"/>
    <property type="molecule type" value="Genomic_DNA"/>
</dbReference>